<dbReference type="InterPro" id="IPR050251">
    <property type="entry name" value="HpcH-HpaI_aldolase"/>
</dbReference>
<dbReference type="SUPFAM" id="SSF51621">
    <property type="entry name" value="Phosphoenolpyruvate/pyruvate domain"/>
    <property type="match status" value="1"/>
</dbReference>
<dbReference type="PANTHER" id="PTHR30502:SF0">
    <property type="entry name" value="PHOSPHOENOLPYRUVATE CARBOXYLASE FAMILY PROTEIN"/>
    <property type="match status" value="1"/>
</dbReference>
<dbReference type="PANTHER" id="PTHR30502">
    <property type="entry name" value="2-KETO-3-DEOXY-L-RHAMNONATE ALDOLASE"/>
    <property type="match status" value="1"/>
</dbReference>
<keyword evidence="2" id="KW-0479">Metal-binding</keyword>
<dbReference type="Proteomes" id="UP000027265">
    <property type="component" value="Unassembled WGS sequence"/>
</dbReference>
<dbReference type="GO" id="GO:0016832">
    <property type="term" value="F:aldehyde-lyase activity"/>
    <property type="evidence" value="ECO:0007669"/>
    <property type="project" value="TreeGrafter"/>
</dbReference>
<dbReference type="InterPro" id="IPR005000">
    <property type="entry name" value="Aldolase/citrate-lyase_domain"/>
</dbReference>
<organism evidence="5 6">
    <name type="scientific">Jaapia argillacea MUCL 33604</name>
    <dbReference type="NCBI Taxonomy" id="933084"/>
    <lineage>
        <taxon>Eukaryota</taxon>
        <taxon>Fungi</taxon>
        <taxon>Dikarya</taxon>
        <taxon>Basidiomycota</taxon>
        <taxon>Agaricomycotina</taxon>
        <taxon>Agaricomycetes</taxon>
        <taxon>Agaricomycetidae</taxon>
        <taxon>Jaapiales</taxon>
        <taxon>Jaapiaceae</taxon>
        <taxon>Jaapia</taxon>
    </lineage>
</organism>
<evidence type="ECO:0000256" key="2">
    <source>
        <dbReference type="ARBA" id="ARBA00022723"/>
    </source>
</evidence>
<comment type="similarity">
    <text evidence="1">Belongs to the HpcH/HpaI aldolase family.</text>
</comment>
<dbReference type="GO" id="GO:0046872">
    <property type="term" value="F:metal ion binding"/>
    <property type="evidence" value="ECO:0007669"/>
    <property type="project" value="UniProtKB-KW"/>
</dbReference>
<dbReference type="InterPro" id="IPR040442">
    <property type="entry name" value="Pyrv_kinase-like_dom_sf"/>
</dbReference>
<proteinExistence type="inferred from homology"/>
<dbReference type="Pfam" id="PF03328">
    <property type="entry name" value="HpcH_HpaI"/>
    <property type="match status" value="1"/>
</dbReference>
<sequence length="283" mass="29530">MSHPLLTAIKSNKPAFGAWITLPGVFNLRTVAQASPHLSWVLVDCEHGLTSLVPGAAEAMQTLAGVGRENVDAPSAIVRIPATGFSSAGGTGMGWQIKYALDAGARGILVPMVGSEEKAREIAAEARFPPIGRRGFGSPFTNGTWGISPGDYLGSANESVVVMVQIETKEGVENMESIIKVDGIDALFIGPYDLSISLGFPPPSPDPHPEVEKVIQKILGVAHAAQKKCAIYCTSGSQSALRAKQGFDIISVTTDVGALSEAIAKNLAEAAGVGQEKKGFSYS</sequence>
<evidence type="ECO:0000256" key="1">
    <source>
        <dbReference type="ARBA" id="ARBA00005568"/>
    </source>
</evidence>
<dbReference type="InterPro" id="IPR015813">
    <property type="entry name" value="Pyrv/PenolPyrv_kinase-like_dom"/>
</dbReference>
<evidence type="ECO:0000256" key="3">
    <source>
        <dbReference type="ARBA" id="ARBA00023239"/>
    </source>
</evidence>
<evidence type="ECO:0000313" key="6">
    <source>
        <dbReference type="Proteomes" id="UP000027265"/>
    </source>
</evidence>
<dbReference type="Gene3D" id="3.20.20.60">
    <property type="entry name" value="Phosphoenolpyruvate-binding domains"/>
    <property type="match status" value="1"/>
</dbReference>
<dbReference type="AlphaFoldDB" id="A0A067QD36"/>
<evidence type="ECO:0000259" key="4">
    <source>
        <dbReference type="Pfam" id="PF03328"/>
    </source>
</evidence>
<feature type="domain" description="HpcH/HpaI aldolase/citrate lyase" evidence="4">
    <location>
        <begin position="40"/>
        <end position="256"/>
    </location>
</feature>
<keyword evidence="6" id="KW-1185">Reference proteome</keyword>
<reference evidence="6" key="1">
    <citation type="journal article" date="2014" name="Proc. Natl. Acad. Sci. U.S.A.">
        <title>Extensive sampling of basidiomycete genomes demonstrates inadequacy of the white-rot/brown-rot paradigm for wood decay fungi.</title>
        <authorList>
            <person name="Riley R."/>
            <person name="Salamov A.A."/>
            <person name="Brown D.W."/>
            <person name="Nagy L.G."/>
            <person name="Floudas D."/>
            <person name="Held B.W."/>
            <person name="Levasseur A."/>
            <person name="Lombard V."/>
            <person name="Morin E."/>
            <person name="Otillar R."/>
            <person name="Lindquist E.A."/>
            <person name="Sun H."/>
            <person name="LaButti K.M."/>
            <person name="Schmutz J."/>
            <person name="Jabbour D."/>
            <person name="Luo H."/>
            <person name="Baker S.E."/>
            <person name="Pisabarro A.G."/>
            <person name="Walton J.D."/>
            <person name="Blanchette R.A."/>
            <person name="Henrissat B."/>
            <person name="Martin F."/>
            <person name="Cullen D."/>
            <person name="Hibbett D.S."/>
            <person name="Grigoriev I.V."/>
        </authorList>
    </citation>
    <scope>NUCLEOTIDE SEQUENCE [LARGE SCALE GENOMIC DNA]</scope>
    <source>
        <strain evidence="6">MUCL 33604</strain>
    </source>
</reference>
<protein>
    <recommendedName>
        <fullName evidence="4">HpcH/HpaI aldolase/citrate lyase domain-containing protein</fullName>
    </recommendedName>
</protein>
<dbReference type="OrthoDB" id="1621678at2759"/>
<gene>
    <name evidence="5" type="ORF">JAAARDRAFT_32912</name>
</gene>
<name>A0A067QD36_9AGAM</name>
<dbReference type="HOGENOM" id="CLU_059964_3_0_1"/>
<dbReference type="EMBL" id="KL197714">
    <property type="protein sequence ID" value="KDQ60501.1"/>
    <property type="molecule type" value="Genomic_DNA"/>
</dbReference>
<evidence type="ECO:0000313" key="5">
    <source>
        <dbReference type="EMBL" id="KDQ60501.1"/>
    </source>
</evidence>
<keyword evidence="3" id="KW-0456">Lyase</keyword>
<dbReference type="GO" id="GO:0005737">
    <property type="term" value="C:cytoplasm"/>
    <property type="evidence" value="ECO:0007669"/>
    <property type="project" value="TreeGrafter"/>
</dbReference>
<accession>A0A067QD36</accession>
<dbReference type="InParanoid" id="A0A067QD36"/>
<dbReference type="STRING" id="933084.A0A067QD36"/>